<evidence type="ECO:0008006" key="5">
    <source>
        <dbReference type="Google" id="ProtNLM"/>
    </source>
</evidence>
<dbReference type="RefSeq" id="WP_146572565.1">
    <property type="nucleotide sequence ID" value="NZ_CP042306.1"/>
</dbReference>
<keyword evidence="1" id="KW-0472">Membrane</keyword>
<proteinExistence type="predicted"/>
<evidence type="ECO:0000313" key="4">
    <source>
        <dbReference type="Proteomes" id="UP000315673"/>
    </source>
</evidence>
<protein>
    <recommendedName>
        <fullName evidence="5">17 kDa surface antigen</fullName>
    </recommendedName>
</protein>
<feature type="transmembrane region" description="Helical" evidence="1">
    <location>
        <begin position="37"/>
        <end position="58"/>
    </location>
</feature>
<dbReference type="EMBL" id="CP042306">
    <property type="protein sequence ID" value="QDZ08240.1"/>
    <property type="molecule type" value="Genomic_DNA"/>
</dbReference>
<organism evidence="3 4">
    <name type="scientific">Sphingomonas panacisoli</name>
    <dbReference type="NCBI Taxonomy" id="1813879"/>
    <lineage>
        <taxon>Bacteria</taxon>
        <taxon>Pseudomonadati</taxon>
        <taxon>Pseudomonadota</taxon>
        <taxon>Alphaproteobacteria</taxon>
        <taxon>Sphingomonadales</taxon>
        <taxon>Sphingomonadaceae</taxon>
        <taxon>Sphingomonas</taxon>
    </lineage>
</organism>
<evidence type="ECO:0000256" key="2">
    <source>
        <dbReference type="SAM" id="SignalP"/>
    </source>
</evidence>
<feature type="chain" id="PRO_5022830062" description="17 kDa surface antigen" evidence="2">
    <location>
        <begin position="28"/>
        <end position="118"/>
    </location>
</feature>
<name>A0A5B8LMG2_9SPHN</name>
<accession>A0A5B8LMG2</accession>
<gene>
    <name evidence="3" type="ORF">FPZ24_12755</name>
</gene>
<sequence length="118" mass="13859">MNKFLTKSVLGATLAATALTVAAPADAQRYRRYHDRGDATGAAILGGVAGLAIGAAIASNNNRDRYYRNDYYYNDNYRYNDYPRYNDYYYRERYVQRCRMERRYDPYYGGTYRVRVCY</sequence>
<dbReference type="KEGG" id="spai:FPZ24_12755"/>
<evidence type="ECO:0000256" key="1">
    <source>
        <dbReference type="SAM" id="Phobius"/>
    </source>
</evidence>
<keyword evidence="1" id="KW-0812">Transmembrane</keyword>
<keyword evidence="2" id="KW-0732">Signal</keyword>
<feature type="signal peptide" evidence="2">
    <location>
        <begin position="1"/>
        <end position="27"/>
    </location>
</feature>
<keyword evidence="4" id="KW-1185">Reference proteome</keyword>
<evidence type="ECO:0000313" key="3">
    <source>
        <dbReference type="EMBL" id="QDZ08240.1"/>
    </source>
</evidence>
<reference evidence="3 4" key="1">
    <citation type="submission" date="2019-07" db="EMBL/GenBank/DDBJ databases">
        <title>Full genome sequence of Sphingomonas sp. 4R-6-7(HKS19).</title>
        <authorList>
            <person name="Im W.-T."/>
        </authorList>
    </citation>
    <scope>NUCLEOTIDE SEQUENCE [LARGE SCALE GENOMIC DNA]</scope>
    <source>
        <strain evidence="3 4">HKS19</strain>
    </source>
</reference>
<keyword evidence="1" id="KW-1133">Transmembrane helix</keyword>
<dbReference type="AlphaFoldDB" id="A0A5B8LMG2"/>
<dbReference type="Proteomes" id="UP000315673">
    <property type="component" value="Chromosome"/>
</dbReference>